<name>A0ABD2Z857_9GENT</name>
<gene>
    <name evidence="1" type="ORF">ACH5RR_022555</name>
</gene>
<proteinExistence type="predicted"/>
<evidence type="ECO:0000313" key="1">
    <source>
        <dbReference type="EMBL" id="KAL3515653.1"/>
    </source>
</evidence>
<protein>
    <submittedName>
        <fullName evidence="1">Uncharacterized protein</fullName>
    </submittedName>
</protein>
<reference evidence="1 2" key="1">
    <citation type="submission" date="2024-11" db="EMBL/GenBank/DDBJ databases">
        <title>A near-complete genome assembly of Cinchona calisaya.</title>
        <authorList>
            <person name="Lian D.C."/>
            <person name="Zhao X.W."/>
            <person name="Wei L."/>
        </authorList>
    </citation>
    <scope>NUCLEOTIDE SEQUENCE [LARGE SCALE GENOMIC DNA]</scope>
    <source>
        <tissue evidence="1">Nenye</tissue>
    </source>
</reference>
<organism evidence="1 2">
    <name type="scientific">Cinchona calisaya</name>
    <dbReference type="NCBI Taxonomy" id="153742"/>
    <lineage>
        <taxon>Eukaryota</taxon>
        <taxon>Viridiplantae</taxon>
        <taxon>Streptophyta</taxon>
        <taxon>Embryophyta</taxon>
        <taxon>Tracheophyta</taxon>
        <taxon>Spermatophyta</taxon>
        <taxon>Magnoliopsida</taxon>
        <taxon>eudicotyledons</taxon>
        <taxon>Gunneridae</taxon>
        <taxon>Pentapetalae</taxon>
        <taxon>asterids</taxon>
        <taxon>lamiids</taxon>
        <taxon>Gentianales</taxon>
        <taxon>Rubiaceae</taxon>
        <taxon>Cinchonoideae</taxon>
        <taxon>Cinchoneae</taxon>
        <taxon>Cinchona</taxon>
    </lineage>
</organism>
<accession>A0ABD2Z857</accession>
<dbReference type="AlphaFoldDB" id="A0ABD2Z857"/>
<dbReference type="EMBL" id="JBJUIK010000010">
    <property type="protein sequence ID" value="KAL3515653.1"/>
    <property type="molecule type" value="Genomic_DNA"/>
</dbReference>
<dbReference type="Proteomes" id="UP001630127">
    <property type="component" value="Unassembled WGS sequence"/>
</dbReference>
<evidence type="ECO:0000313" key="2">
    <source>
        <dbReference type="Proteomes" id="UP001630127"/>
    </source>
</evidence>
<feature type="non-terminal residue" evidence="1">
    <location>
        <position position="199"/>
    </location>
</feature>
<keyword evidence="2" id="KW-1185">Reference proteome</keyword>
<comment type="caution">
    <text evidence="1">The sequence shown here is derived from an EMBL/GenBank/DDBJ whole genome shotgun (WGS) entry which is preliminary data.</text>
</comment>
<sequence length="199" mass="23450">MAMSNSSCLDFALDYLKWLRKRTPISIGKPWILYINNVQMDIQLLKTFVLYGNNCRRRKHEKCLWEHDQKDGKNVISFRVEDMVYSFTQDFNSAYLRRHCLASGPSDLVGELNRFRETIRVFVQESCIITWLDYYSLGDDGDGQLTMDFIDSLLWNLDGLLIEKLRYGRAFMYLPENLETLREKLKFLKSFIGFAILQG</sequence>